<evidence type="ECO:0000313" key="4">
    <source>
        <dbReference type="Proteomes" id="UP000548476"/>
    </source>
</evidence>
<dbReference type="Gene3D" id="2.30.110.10">
    <property type="entry name" value="Electron Transport, Fmn-binding Protein, Chain A"/>
    <property type="match status" value="1"/>
</dbReference>
<dbReference type="Pfam" id="PF01243">
    <property type="entry name" value="PNPOx_N"/>
    <property type="match status" value="1"/>
</dbReference>
<dbReference type="SUPFAM" id="SSF50475">
    <property type="entry name" value="FMN-binding split barrel"/>
    <property type="match status" value="1"/>
</dbReference>
<accession>A0A841FVR2</accession>
<dbReference type="AlphaFoldDB" id="A0A841FVR2"/>
<sequence length="155" mass="17162">MATWQEFAEQAPDIAELGLRIFTNYGIAYLGTIRADGGPRVVPVSPVVVGDRIYIGVMPDTPKRHDLDRDPRCVVHSLPGPMDAEVCLTGTARQVSAEWVETLIATAPPNIRFARDTFVYEIDLERVNCTNFDNLVPGRRPRPTRSKWTAQGVAA</sequence>
<name>A0A841FVR2_9ACTN</name>
<evidence type="ECO:0000259" key="2">
    <source>
        <dbReference type="Pfam" id="PF01243"/>
    </source>
</evidence>
<dbReference type="PANTHER" id="PTHR35176:SF6">
    <property type="entry name" value="HEME OXYGENASE HI_0854-RELATED"/>
    <property type="match status" value="1"/>
</dbReference>
<keyword evidence="1" id="KW-0560">Oxidoreductase</keyword>
<gene>
    <name evidence="3" type="ORF">HNR73_006739</name>
</gene>
<proteinExistence type="predicted"/>
<dbReference type="InterPro" id="IPR052019">
    <property type="entry name" value="F420H2_bilvrd_red/Heme_oxyg"/>
</dbReference>
<protein>
    <recommendedName>
        <fullName evidence="2">Pyridoxamine 5'-phosphate oxidase N-terminal domain-containing protein</fullName>
    </recommendedName>
</protein>
<feature type="domain" description="Pyridoxamine 5'-phosphate oxidase N-terminal" evidence="2">
    <location>
        <begin position="27"/>
        <end position="126"/>
    </location>
</feature>
<dbReference type="Proteomes" id="UP000548476">
    <property type="component" value="Unassembled WGS sequence"/>
</dbReference>
<dbReference type="GO" id="GO:0005829">
    <property type="term" value="C:cytosol"/>
    <property type="evidence" value="ECO:0007669"/>
    <property type="project" value="TreeGrafter"/>
</dbReference>
<dbReference type="EMBL" id="JACHGT010000018">
    <property type="protein sequence ID" value="MBB6038853.1"/>
    <property type="molecule type" value="Genomic_DNA"/>
</dbReference>
<dbReference type="PANTHER" id="PTHR35176">
    <property type="entry name" value="HEME OXYGENASE HI_0854-RELATED"/>
    <property type="match status" value="1"/>
</dbReference>
<dbReference type="GO" id="GO:0070967">
    <property type="term" value="F:coenzyme F420 binding"/>
    <property type="evidence" value="ECO:0007669"/>
    <property type="project" value="TreeGrafter"/>
</dbReference>
<comment type="caution">
    <text evidence="3">The sequence shown here is derived from an EMBL/GenBank/DDBJ whole genome shotgun (WGS) entry which is preliminary data.</text>
</comment>
<keyword evidence="4" id="KW-1185">Reference proteome</keyword>
<organism evidence="3 4">
    <name type="scientific">Phytomonospora endophytica</name>
    <dbReference type="NCBI Taxonomy" id="714109"/>
    <lineage>
        <taxon>Bacteria</taxon>
        <taxon>Bacillati</taxon>
        <taxon>Actinomycetota</taxon>
        <taxon>Actinomycetes</taxon>
        <taxon>Micromonosporales</taxon>
        <taxon>Micromonosporaceae</taxon>
        <taxon>Phytomonospora</taxon>
    </lineage>
</organism>
<dbReference type="InterPro" id="IPR011576">
    <property type="entry name" value="Pyridox_Oxase_N"/>
</dbReference>
<reference evidence="3 4" key="1">
    <citation type="submission" date="2020-08" db="EMBL/GenBank/DDBJ databases">
        <title>Genomic Encyclopedia of Type Strains, Phase IV (KMG-IV): sequencing the most valuable type-strain genomes for metagenomic binning, comparative biology and taxonomic classification.</title>
        <authorList>
            <person name="Goeker M."/>
        </authorList>
    </citation>
    <scope>NUCLEOTIDE SEQUENCE [LARGE SCALE GENOMIC DNA]</scope>
    <source>
        <strain evidence="3 4">YIM 65646</strain>
    </source>
</reference>
<dbReference type="RefSeq" id="WP_184791709.1">
    <property type="nucleotide sequence ID" value="NZ_BONT01000060.1"/>
</dbReference>
<dbReference type="GO" id="GO:0016627">
    <property type="term" value="F:oxidoreductase activity, acting on the CH-CH group of donors"/>
    <property type="evidence" value="ECO:0007669"/>
    <property type="project" value="TreeGrafter"/>
</dbReference>
<dbReference type="InterPro" id="IPR012349">
    <property type="entry name" value="Split_barrel_FMN-bd"/>
</dbReference>
<evidence type="ECO:0000256" key="1">
    <source>
        <dbReference type="ARBA" id="ARBA00023002"/>
    </source>
</evidence>
<evidence type="ECO:0000313" key="3">
    <source>
        <dbReference type="EMBL" id="MBB6038853.1"/>
    </source>
</evidence>